<dbReference type="PANTHER" id="PTHR46411">
    <property type="entry name" value="FAMILY ATPASE, PUTATIVE-RELATED"/>
    <property type="match status" value="1"/>
</dbReference>
<sequence length="625" mass="71150">MDDTAKNNVTNKLSRVAYVDQVFDHSVGQTRQIKTVKASSNRNKRKILVVRRIFDIKGIYERTEVEIHSDRLAKVLREINTDVEGITLLATPPKAPLQIFYHNTEAFNERLRDAKAADPIDESLVEDLQVAVDFVDDEFRQLRDTLAQLLPSGEITWDLLWTLFPPNSLVYRRHQYIDDDQILKVRSIHVAEDKWDKSKICELNCHVVTDDGVKFGRAIEPFWMYIPEYLGSKPIADLRIFPLKYHPDADKIRAMAVERGRRFVKLKPHQLVQTSGAALSEKRDKFVFRPFPLKLETYGRAIIDPVGFRAFNPQTVFRPTVIRSLARDLDQLSEEDLIIITPVTLGFCFGIKKWAGFSLSRLVDVTWNEQAFNDLVLDNQKKMLVHSMIKQHSWSDNDFDDIISGKGKGLIGLFSGPPGCGKTLTAEAVAEVTKRPLYNVSAGELGVKPDVVDQKLTGILELAHKWNAVLLLDEADVFLHERDQENVQRNALVSIFLRQLEYYQGILILTTNRLSTIDPAFESRIHISVEYPELDGAAKRQVWTTFLKRARGVTDDLDVNVTEEEIDGLARIDINGRKIKNIVSGARSIAKERNEPLSTDLINLVLRVSNARITKEPTRINGHAQ</sequence>
<dbReference type="GO" id="GO:0000502">
    <property type="term" value="C:proteasome complex"/>
    <property type="evidence" value="ECO:0007669"/>
    <property type="project" value="UniProtKB-KW"/>
</dbReference>
<dbReference type="EMBL" id="MU865441">
    <property type="protein sequence ID" value="KAK4223081.1"/>
    <property type="molecule type" value="Genomic_DNA"/>
</dbReference>
<dbReference type="PANTHER" id="PTHR46411:SF3">
    <property type="entry name" value="AAA+ ATPASE DOMAIN-CONTAINING PROTEIN"/>
    <property type="match status" value="1"/>
</dbReference>
<reference evidence="2" key="2">
    <citation type="submission" date="2023-05" db="EMBL/GenBank/DDBJ databases">
        <authorList>
            <consortium name="Lawrence Berkeley National Laboratory"/>
            <person name="Steindorff A."/>
            <person name="Hensen N."/>
            <person name="Bonometti L."/>
            <person name="Westerberg I."/>
            <person name="Brannstrom I.O."/>
            <person name="Guillou S."/>
            <person name="Cros-Aarteil S."/>
            <person name="Calhoun S."/>
            <person name="Haridas S."/>
            <person name="Kuo A."/>
            <person name="Mondo S."/>
            <person name="Pangilinan J."/>
            <person name="Riley R."/>
            <person name="Labutti K."/>
            <person name="Andreopoulos B."/>
            <person name="Lipzen A."/>
            <person name="Chen C."/>
            <person name="Yanf M."/>
            <person name="Daum C."/>
            <person name="Ng V."/>
            <person name="Clum A."/>
            <person name="Ohm R."/>
            <person name="Martin F."/>
            <person name="Silar P."/>
            <person name="Natvig D."/>
            <person name="Lalanne C."/>
            <person name="Gautier V."/>
            <person name="Ament-Velasquez S.L."/>
            <person name="Kruys A."/>
            <person name="Hutchinson M.I."/>
            <person name="Powell A.J."/>
            <person name="Barry K."/>
            <person name="Miller A.N."/>
            <person name="Grigoriev I.V."/>
            <person name="Debuchy R."/>
            <person name="Gladieux P."/>
            <person name="Thoren M.H."/>
            <person name="Johannesson H."/>
        </authorList>
    </citation>
    <scope>NUCLEOTIDE SEQUENCE</scope>
    <source>
        <strain evidence="2">CBS 990.96</strain>
    </source>
</reference>
<dbReference type="Gene3D" id="3.40.50.300">
    <property type="entry name" value="P-loop containing nucleotide triphosphate hydrolases"/>
    <property type="match status" value="1"/>
</dbReference>
<dbReference type="GO" id="GO:0005524">
    <property type="term" value="F:ATP binding"/>
    <property type="evidence" value="ECO:0007669"/>
    <property type="project" value="InterPro"/>
</dbReference>
<protein>
    <submittedName>
        <fullName evidence="2">26S proteasome regulatory subunit 4</fullName>
    </submittedName>
</protein>
<dbReference type="InterPro" id="IPR003593">
    <property type="entry name" value="AAA+_ATPase"/>
</dbReference>
<dbReference type="Pfam" id="PF00004">
    <property type="entry name" value="AAA"/>
    <property type="match status" value="1"/>
</dbReference>
<keyword evidence="2" id="KW-0647">Proteasome</keyword>
<dbReference type="InterPro" id="IPR027417">
    <property type="entry name" value="P-loop_NTPase"/>
</dbReference>
<feature type="domain" description="AAA+ ATPase" evidence="1">
    <location>
        <begin position="408"/>
        <end position="533"/>
    </location>
</feature>
<evidence type="ECO:0000259" key="1">
    <source>
        <dbReference type="SMART" id="SM00382"/>
    </source>
</evidence>
<dbReference type="InterPro" id="IPR054289">
    <property type="entry name" value="DUF7025"/>
</dbReference>
<name>A0AAN7GND0_9PEZI</name>
<gene>
    <name evidence="2" type="ORF">QBC38DRAFT_488472</name>
</gene>
<reference evidence="2" key="1">
    <citation type="journal article" date="2023" name="Mol. Phylogenet. Evol.">
        <title>Genome-scale phylogeny and comparative genomics of the fungal order Sordariales.</title>
        <authorList>
            <person name="Hensen N."/>
            <person name="Bonometti L."/>
            <person name="Westerberg I."/>
            <person name="Brannstrom I.O."/>
            <person name="Guillou S."/>
            <person name="Cros-Aarteil S."/>
            <person name="Calhoun S."/>
            <person name="Haridas S."/>
            <person name="Kuo A."/>
            <person name="Mondo S."/>
            <person name="Pangilinan J."/>
            <person name="Riley R."/>
            <person name="LaButti K."/>
            <person name="Andreopoulos B."/>
            <person name="Lipzen A."/>
            <person name="Chen C."/>
            <person name="Yan M."/>
            <person name="Daum C."/>
            <person name="Ng V."/>
            <person name="Clum A."/>
            <person name="Steindorff A."/>
            <person name="Ohm R.A."/>
            <person name="Martin F."/>
            <person name="Silar P."/>
            <person name="Natvig D.O."/>
            <person name="Lalanne C."/>
            <person name="Gautier V."/>
            <person name="Ament-Velasquez S.L."/>
            <person name="Kruys A."/>
            <person name="Hutchinson M.I."/>
            <person name="Powell A.J."/>
            <person name="Barry K."/>
            <person name="Miller A.N."/>
            <person name="Grigoriev I.V."/>
            <person name="Debuchy R."/>
            <person name="Gladieux P."/>
            <person name="Hiltunen Thoren M."/>
            <person name="Johannesson H."/>
        </authorList>
    </citation>
    <scope>NUCLEOTIDE SEQUENCE</scope>
    <source>
        <strain evidence="2">CBS 990.96</strain>
    </source>
</reference>
<dbReference type="CDD" id="cd19481">
    <property type="entry name" value="RecA-like_protease"/>
    <property type="match status" value="1"/>
</dbReference>
<comment type="caution">
    <text evidence="2">The sequence shown here is derived from an EMBL/GenBank/DDBJ whole genome shotgun (WGS) entry which is preliminary data.</text>
</comment>
<keyword evidence="3" id="KW-1185">Reference proteome</keyword>
<dbReference type="InterPro" id="IPR003959">
    <property type="entry name" value="ATPase_AAA_core"/>
</dbReference>
<proteinExistence type="predicted"/>
<dbReference type="AlphaFoldDB" id="A0AAN7GND0"/>
<dbReference type="Proteomes" id="UP001301958">
    <property type="component" value="Unassembled WGS sequence"/>
</dbReference>
<dbReference type="GO" id="GO:0016887">
    <property type="term" value="F:ATP hydrolysis activity"/>
    <property type="evidence" value="ECO:0007669"/>
    <property type="project" value="InterPro"/>
</dbReference>
<dbReference type="Pfam" id="PF22942">
    <property type="entry name" value="DUF7025"/>
    <property type="match status" value="1"/>
</dbReference>
<dbReference type="SUPFAM" id="SSF52540">
    <property type="entry name" value="P-loop containing nucleoside triphosphate hydrolases"/>
    <property type="match status" value="1"/>
</dbReference>
<evidence type="ECO:0000313" key="2">
    <source>
        <dbReference type="EMBL" id="KAK4223081.1"/>
    </source>
</evidence>
<dbReference type="SMART" id="SM00382">
    <property type="entry name" value="AAA"/>
    <property type="match status" value="1"/>
</dbReference>
<organism evidence="2 3">
    <name type="scientific">Podospora fimiseda</name>
    <dbReference type="NCBI Taxonomy" id="252190"/>
    <lineage>
        <taxon>Eukaryota</taxon>
        <taxon>Fungi</taxon>
        <taxon>Dikarya</taxon>
        <taxon>Ascomycota</taxon>
        <taxon>Pezizomycotina</taxon>
        <taxon>Sordariomycetes</taxon>
        <taxon>Sordariomycetidae</taxon>
        <taxon>Sordariales</taxon>
        <taxon>Podosporaceae</taxon>
        <taxon>Podospora</taxon>
    </lineage>
</organism>
<evidence type="ECO:0000313" key="3">
    <source>
        <dbReference type="Proteomes" id="UP001301958"/>
    </source>
</evidence>
<accession>A0AAN7GND0</accession>